<dbReference type="EMBL" id="QYBA01000265">
    <property type="protein sequence ID" value="TKY91080.1"/>
    <property type="molecule type" value="Genomic_DNA"/>
</dbReference>
<proteinExistence type="predicted"/>
<comment type="caution">
    <text evidence="1">The sequence shown here is derived from an EMBL/GenBank/DDBJ whole genome shotgun (WGS) entry which is preliminary data.</text>
</comment>
<dbReference type="Proteomes" id="UP000315423">
    <property type="component" value="Unassembled WGS sequence"/>
</dbReference>
<accession>A0AC61S966</accession>
<evidence type="ECO:0000313" key="1">
    <source>
        <dbReference type="EMBL" id="TKY91080.1"/>
    </source>
</evidence>
<sequence length="407" mass="46624">MNTMHLLNRTEKDEAEFDARKELELKVRNDFVNHWSEVHKGEYDYLATLVGRTPEPIIRTILSINPKKVLFIHTKDTIREIDEIVQETKLKPSGFEKELVNGSNPDDTYESIKKYALKWGRMCVDISGGKKAMTGGGAIAAAFLNLDILYNDYEKYNTKLRMPEPGTEFLNKLDNPFDTSQDVLERIGIELFNNYDYFNARIMFEKAKEQAVNPLRFEILLQLSKAYHGWDSFEFAYANKSFEIAMEKIDQYRIDPGFDNSMLQFHKKVLGLLAGVHGRKYVDVLSDNEVTKALVYTCYTSALRMEGRGRFTDGVLRLYRCCEMMGQNRLALVGIDTSNVDVGEMDEGVVERFRRIKAGVLSKSSFRNGGMSLMEQPDNADLINSSQPIKMQYSTHSSPHSLNIQSY</sequence>
<organism evidence="1 2">
    <name type="scientific">Candidatus Methanomarinus sp</name>
    <dbReference type="NCBI Taxonomy" id="3386244"/>
    <lineage>
        <taxon>Archaea</taxon>
        <taxon>Methanobacteriati</taxon>
        <taxon>Methanobacteriota</taxon>
        <taxon>Stenosarchaea group</taxon>
        <taxon>Methanomicrobia</taxon>
        <taxon>Methanosarcinales</taxon>
        <taxon>ANME-2 cluster</taxon>
        <taxon>Candidatus Methanocomedenaceae</taxon>
        <taxon>Candidatus Methanomarinus</taxon>
    </lineage>
</organism>
<gene>
    <name evidence="1" type="ORF">C5S46_07700</name>
</gene>
<name>A0AC61S966_9EURY</name>
<protein>
    <submittedName>
        <fullName evidence="1">TIGR02710 family CRISPR-associated protein</fullName>
    </submittedName>
</protein>
<evidence type="ECO:0000313" key="2">
    <source>
        <dbReference type="Proteomes" id="UP000315423"/>
    </source>
</evidence>
<reference evidence="1" key="1">
    <citation type="submission" date="2018-09" db="EMBL/GenBank/DDBJ databases">
        <title>A genomic encyclopedia of anaerobic methanotrophic archaea.</title>
        <authorList>
            <person name="Skennerton C.T."/>
            <person name="Chadwick G.L."/>
            <person name="Laso-Perez R."/>
            <person name="Leu A.O."/>
            <person name="Speth D.R."/>
            <person name="Yu H."/>
            <person name="Morgan-Lang C."/>
            <person name="Hatzenpichler R."/>
            <person name="Goudeau D."/>
            <person name="Malmstrom R."/>
            <person name="Woyke T."/>
            <person name="Hallam S."/>
            <person name="Tyson G.W."/>
            <person name="Wegener G."/>
            <person name="Boetius A."/>
            <person name="Orphan V.J."/>
        </authorList>
    </citation>
    <scope>NUCLEOTIDE SEQUENCE</scope>
    <source>
        <strain evidence="1">CONS3730D10UFb2</strain>
    </source>
</reference>